<keyword evidence="7 9" id="KW-0472">Membrane</keyword>
<dbReference type="VEuPathDB" id="FungiDB:ASPZODRAFT_153771"/>
<feature type="compositionally biased region" description="Polar residues" evidence="8">
    <location>
        <begin position="770"/>
        <end position="787"/>
    </location>
</feature>
<feature type="region of interest" description="Disordered" evidence="8">
    <location>
        <begin position="720"/>
        <end position="741"/>
    </location>
</feature>
<feature type="transmembrane region" description="Helical" evidence="9">
    <location>
        <begin position="905"/>
        <end position="927"/>
    </location>
</feature>
<dbReference type="GO" id="GO:0005886">
    <property type="term" value="C:plasma membrane"/>
    <property type="evidence" value="ECO:0007669"/>
    <property type="project" value="UniProtKB-SubCell"/>
</dbReference>
<evidence type="ECO:0000256" key="2">
    <source>
        <dbReference type="ARBA" id="ARBA00004651"/>
    </source>
</evidence>
<comment type="subcellular location">
    <subcellularLocation>
        <location evidence="2">Cell membrane</location>
        <topology evidence="2">Multi-pass membrane protein</topology>
    </subcellularLocation>
</comment>
<keyword evidence="6 9" id="KW-1133">Transmembrane helix</keyword>
<evidence type="ECO:0000313" key="12">
    <source>
        <dbReference type="Proteomes" id="UP000184188"/>
    </source>
</evidence>
<dbReference type="Pfam" id="PF00566">
    <property type="entry name" value="RabGAP-TBC"/>
    <property type="match status" value="1"/>
</dbReference>
<feature type="transmembrane region" description="Helical" evidence="9">
    <location>
        <begin position="1113"/>
        <end position="1134"/>
    </location>
</feature>
<feature type="region of interest" description="Disordered" evidence="8">
    <location>
        <begin position="254"/>
        <end position="316"/>
    </location>
</feature>
<evidence type="ECO:0000256" key="8">
    <source>
        <dbReference type="SAM" id="MobiDB-lite"/>
    </source>
</evidence>
<dbReference type="Gene3D" id="1.10.8.270">
    <property type="entry name" value="putative rabgap domain of human tbc1 domain family member 14 like domains"/>
    <property type="match status" value="1"/>
</dbReference>
<dbReference type="Gene3D" id="1.10.472.80">
    <property type="entry name" value="Ypt/Rab-GAP domain of gyp1p, domain 3"/>
    <property type="match status" value="1"/>
</dbReference>
<evidence type="ECO:0000256" key="1">
    <source>
        <dbReference type="ARBA" id="ARBA00002957"/>
    </source>
</evidence>
<dbReference type="GeneID" id="34612478"/>
<comment type="similarity">
    <text evidence="3">Belongs to the CTL (choline transporter-like) family.</text>
</comment>
<accession>A0A1L9SAU6</accession>
<feature type="compositionally biased region" description="Pro residues" evidence="8">
    <location>
        <begin position="59"/>
        <end position="72"/>
    </location>
</feature>
<evidence type="ECO:0000256" key="4">
    <source>
        <dbReference type="ARBA" id="ARBA00015388"/>
    </source>
</evidence>
<feature type="transmembrane region" description="Helical" evidence="9">
    <location>
        <begin position="974"/>
        <end position="1002"/>
    </location>
</feature>
<name>A0A1L9SAU6_9EURO</name>
<feature type="transmembrane region" description="Helical" evidence="9">
    <location>
        <begin position="933"/>
        <end position="953"/>
    </location>
</feature>
<dbReference type="RefSeq" id="XP_022578813.1">
    <property type="nucleotide sequence ID" value="XM_022726014.1"/>
</dbReference>
<reference evidence="12" key="1">
    <citation type="journal article" date="2017" name="Genome Biol.">
        <title>Comparative genomics reveals high biological diversity and specific adaptations in the industrially and medically important fungal genus Aspergillus.</title>
        <authorList>
            <person name="de Vries R.P."/>
            <person name="Riley R."/>
            <person name="Wiebenga A."/>
            <person name="Aguilar-Osorio G."/>
            <person name="Amillis S."/>
            <person name="Uchima C.A."/>
            <person name="Anderluh G."/>
            <person name="Asadollahi M."/>
            <person name="Askin M."/>
            <person name="Barry K."/>
            <person name="Battaglia E."/>
            <person name="Bayram O."/>
            <person name="Benocci T."/>
            <person name="Braus-Stromeyer S.A."/>
            <person name="Caldana C."/>
            <person name="Canovas D."/>
            <person name="Cerqueira G.C."/>
            <person name="Chen F."/>
            <person name="Chen W."/>
            <person name="Choi C."/>
            <person name="Clum A."/>
            <person name="Dos Santos R.A."/>
            <person name="Damasio A.R."/>
            <person name="Diallinas G."/>
            <person name="Emri T."/>
            <person name="Fekete E."/>
            <person name="Flipphi M."/>
            <person name="Freyberg S."/>
            <person name="Gallo A."/>
            <person name="Gournas C."/>
            <person name="Habgood R."/>
            <person name="Hainaut M."/>
            <person name="Harispe M.L."/>
            <person name="Henrissat B."/>
            <person name="Hilden K.S."/>
            <person name="Hope R."/>
            <person name="Hossain A."/>
            <person name="Karabika E."/>
            <person name="Karaffa L."/>
            <person name="Karanyi Z."/>
            <person name="Krasevec N."/>
            <person name="Kuo A."/>
            <person name="Kusch H."/>
            <person name="LaButti K."/>
            <person name="Lagendijk E.L."/>
            <person name="Lapidus A."/>
            <person name="Levasseur A."/>
            <person name="Lindquist E."/>
            <person name="Lipzen A."/>
            <person name="Logrieco A.F."/>
            <person name="MacCabe A."/>
            <person name="Maekelae M.R."/>
            <person name="Malavazi I."/>
            <person name="Melin P."/>
            <person name="Meyer V."/>
            <person name="Mielnichuk N."/>
            <person name="Miskei M."/>
            <person name="Molnar A.P."/>
            <person name="Mule G."/>
            <person name="Ngan C.Y."/>
            <person name="Orejas M."/>
            <person name="Orosz E."/>
            <person name="Ouedraogo J.P."/>
            <person name="Overkamp K.M."/>
            <person name="Park H.-S."/>
            <person name="Perrone G."/>
            <person name="Piumi F."/>
            <person name="Punt P.J."/>
            <person name="Ram A.F."/>
            <person name="Ramon A."/>
            <person name="Rauscher S."/>
            <person name="Record E."/>
            <person name="Riano-Pachon D.M."/>
            <person name="Robert V."/>
            <person name="Roehrig J."/>
            <person name="Ruller R."/>
            <person name="Salamov A."/>
            <person name="Salih N.S."/>
            <person name="Samson R.A."/>
            <person name="Sandor E."/>
            <person name="Sanguinetti M."/>
            <person name="Schuetze T."/>
            <person name="Sepcic K."/>
            <person name="Shelest E."/>
            <person name="Sherlock G."/>
            <person name="Sophianopoulou V."/>
            <person name="Squina F.M."/>
            <person name="Sun H."/>
            <person name="Susca A."/>
            <person name="Todd R.B."/>
            <person name="Tsang A."/>
            <person name="Unkles S.E."/>
            <person name="van de Wiele N."/>
            <person name="van Rossen-Uffink D."/>
            <person name="Oliveira J.V."/>
            <person name="Vesth T.C."/>
            <person name="Visser J."/>
            <person name="Yu J.-H."/>
            <person name="Zhou M."/>
            <person name="Andersen M.R."/>
            <person name="Archer D.B."/>
            <person name="Baker S.E."/>
            <person name="Benoit I."/>
            <person name="Brakhage A.A."/>
            <person name="Braus G.H."/>
            <person name="Fischer R."/>
            <person name="Frisvad J.C."/>
            <person name="Goldman G.H."/>
            <person name="Houbraken J."/>
            <person name="Oakley B."/>
            <person name="Pocsi I."/>
            <person name="Scazzocchio C."/>
            <person name="Seiboth B."/>
            <person name="vanKuyk P.A."/>
            <person name="Wortman J."/>
            <person name="Dyer P.S."/>
            <person name="Grigoriev I.V."/>
        </authorList>
    </citation>
    <scope>NUCLEOTIDE SEQUENCE [LARGE SCALE GENOMIC DNA]</scope>
    <source>
        <strain evidence="12">CBS 506.65</strain>
    </source>
</reference>
<feature type="compositionally biased region" description="Pro residues" evidence="8">
    <location>
        <begin position="793"/>
        <end position="803"/>
    </location>
</feature>
<feature type="domain" description="Rab-GAP TBC" evidence="10">
    <location>
        <begin position="404"/>
        <end position="632"/>
    </location>
</feature>
<feature type="transmembrane region" description="Helical" evidence="9">
    <location>
        <begin position="1046"/>
        <end position="1062"/>
    </location>
</feature>
<dbReference type="STRING" id="1073090.A0A1L9SAU6"/>
<feature type="compositionally biased region" description="Pro residues" evidence="8">
    <location>
        <begin position="292"/>
        <end position="301"/>
    </location>
</feature>
<feature type="transmembrane region" description="Helical" evidence="9">
    <location>
        <begin position="878"/>
        <end position="898"/>
    </location>
</feature>
<evidence type="ECO:0000259" key="10">
    <source>
        <dbReference type="PROSITE" id="PS50086"/>
    </source>
</evidence>
<feature type="transmembrane region" description="Helical" evidence="9">
    <location>
        <begin position="1022"/>
        <end position="1039"/>
    </location>
</feature>
<dbReference type="EMBL" id="KV878348">
    <property type="protein sequence ID" value="OJJ44303.1"/>
    <property type="molecule type" value="Genomic_DNA"/>
</dbReference>
<feature type="transmembrane region" description="Helical" evidence="9">
    <location>
        <begin position="1180"/>
        <end position="1204"/>
    </location>
</feature>
<dbReference type="InterPro" id="IPR035969">
    <property type="entry name" value="Rab-GAP_TBC_sf"/>
</dbReference>
<evidence type="ECO:0000256" key="5">
    <source>
        <dbReference type="ARBA" id="ARBA00022692"/>
    </source>
</evidence>
<dbReference type="PANTHER" id="PTHR12385">
    <property type="entry name" value="CHOLINE TRANSPORTER-LIKE (SLC FAMILY 44)"/>
    <property type="match status" value="1"/>
</dbReference>
<feature type="region of interest" description="Disordered" evidence="8">
    <location>
        <begin position="1"/>
        <end position="224"/>
    </location>
</feature>
<evidence type="ECO:0000256" key="7">
    <source>
        <dbReference type="ARBA" id="ARBA00023136"/>
    </source>
</evidence>
<organism evidence="11 12">
    <name type="scientific">Penicilliopsis zonata CBS 506.65</name>
    <dbReference type="NCBI Taxonomy" id="1073090"/>
    <lineage>
        <taxon>Eukaryota</taxon>
        <taxon>Fungi</taxon>
        <taxon>Dikarya</taxon>
        <taxon>Ascomycota</taxon>
        <taxon>Pezizomycotina</taxon>
        <taxon>Eurotiomycetes</taxon>
        <taxon>Eurotiomycetidae</taxon>
        <taxon>Eurotiales</taxon>
        <taxon>Aspergillaceae</taxon>
        <taxon>Penicilliopsis</taxon>
    </lineage>
</organism>
<feature type="transmembrane region" description="Helical" evidence="9">
    <location>
        <begin position="1082"/>
        <end position="1101"/>
    </location>
</feature>
<keyword evidence="5 9" id="KW-0812">Transmembrane</keyword>
<feature type="compositionally biased region" description="Polar residues" evidence="8">
    <location>
        <begin position="172"/>
        <end position="206"/>
    </location>
</feature>
<evidence type="ECO:0000256" key="3">
    <source>
        <dbReference type="ARBA" id="ARBA00007168"/>
    </source>
</evidence>
<comment type="function">
    <text evidence="1">Probably involved in transport through the plasma membrane.</text>
</comment>
<feature type="compositionally biased region" description="Acidic residues" evidence="8">
    <location>
        <begin position="267"/>
        <end position="277"/>
    </location>
</feature>
<dbReference type="SMART" id="SM00164">
    <property type="entry name" value="TBC"/>
    <property type="match status" value="1"/>
</dbReference>
<feature type="compositionally biased region" description="Basic and acidic residues" evidence="8">
    <location>
        <begin position="113"/>
        <end position="131"/>
    </location>
</feature>
<dbReference type="OrthoDB" id="44736at2759"/>
<evidence type="ECO:0000256" key="6">
    <source>
        <dbReference type="ARBA" id="ARBA00022989"/>
    </source>
</evidence>
<sequence>MVTENGGSRSPPVSGDLDLASRRRVAQPPRLDFLRADAPGLTPHLGLPAQRSPRLFPAGAPPRSPRGGPPYFHPHDPSRPPPSPRNDFGGGGGGEPFRATPQYRAPTFPPHFADQDPRRPPNEQHGGFDRQNHRKGPHYNDRRQNDTGGQGLPPPRFPYHGGVAEGEDVLRSSLNSAMTSRSSIEHTSGTERSSVLTKSSSITDLSPDTPDGPSDRDGGMSVEDAISMYLDGFSDVTEEPASPECDKFLKTQTIAPVHSAEVPVNNGEDDDDDDGYTSDEHSPQIEAVEDLPPVPPLPQDLPEPVSMSPINQDEPPQETTIIVPGMVPPGFLPGTDNHDRYGFRKTTLYITLDQYEGWNRQYNQFTASSKTKWIKLLQEHGLNTSDPTVFPPKSNKVKRFIRKGIPYEYRGAAWFFYAGGYELLNRNMGLYDELVKRAMESPSNDDKEHIERDLHRTFPDNVHFKPEMAKDAPNSGSSNPKHGSITVETQMIRSLRRVLYAFALHSPKIGYTQSLNFITGLLLLFLPEEKAFWMLHLITSAYLPGTHEISLEGANVDLWTLMVLLKETLPHLFAKIATTGPTNARGKLPPFTVDTRLPDITLGLTNWLMSLFIGSLPLETTLRVWDVFFYEGSKTFFRVSLAIFKACEKDILAVSDPMEVFQVVQTVPKKLLDANTLLDDTFVRRNRVGQAKIEQLRSARRTAVRQEKMRRSLTAQKGLAVANEEWPSRTRTPVPGAERSVAGAMSGQAASYYNQNQAFEDPRPVPTVQPARQSGYSDYNQSANGNGQYHPGAPEPKAPPPYQPNYNQNQNANDFNQAFKVERPKFNDIWAGILLIAVFLGYVVVSGIAINKYASYKGFSGGGIYGGSNDFSLDTNTLVLFVFVLCVALAFSWAYFLGARYFTKLFIWVTGILNIVFALATGIYYIARGQYGGGIVFLLFGVFAIICFISWIPRIPFSALMLQTAMDVARYHGHVFLVSALGGIVAVAFSAWFSVTLVSIYVAYEPSSSGTTNPACNGSCSSAKVIGLVVYVTFAMYWLSEWLKNTIHTTIAGVYGSWYFFSGSPGGMPRGATRGAFRRATTYSFGSISFGSLIIAIINMLRQACSVAQQHEAAEGNIIGSIFFCILGCFISLLDWLVTFFNRYAFCHIALYGKAYIPAAKDTWTMMKDRGLDALVNDCLIGPVITMGSVFVSYVCALLAYLYLQFTNPSYNSNGDFTAVIMAFAFVIGLQICQIFMTPVGSGVDTIFVAMGWDPEVMIRDHSDLYNQLIHLYPRVQQAIHA</sequence>
<dbReference type="Pfam" id="PF04515">
    <property type="entry name" value="Choline_transpo"/>
    <property type="match status" value="1"/>
</dbReference>
<feature type="transmembrane region" description="Helical" evidence="9">
    <location>
        <begin position="829"/>
        <end position="850"/>
    </location>
</feature>
<dbReference type="InterPro" id="IPR000195">
    <property type="entry name" value="Rab-GAP-TBC_dom"/>
</dbReference>
<feature type="transmembrane region" description="Helical" evidence="9">
    <location>
        <begin position="1216"/>
        <end position="1237"/>
    </location>
</feature>
<evidence type="ECO:0000256" key="9">
    <source>
        <dbReference type="SAM" id="Phobius"/>
    </source>
</evidence>
<gene>
    <name evidence="11" type="ORF">ASPZODRAFT_153771</name>
</gene>
<proteinExistence type="inferred from homology"/>
<evidence type="ECO:0000313" key="11">
    <source>
        <dbReference type="EMBL" id="OJJ44303.1"/>
    </source>
</evidence>
<feature type="region of interest" description="Disordered" evidence="8">
    <location>
        <begin position="759"/>
        <end position="809"/>
    </location>
</feature>
<dbReference type="FunFam" id="1.10.472.80:FF:000050">
    <property type="entry name" value="GTPase activating protein (Gyp3)"/>
    <property type="match status" value="1"/>
</dbReference>
<keyword evidence="12" id="KW-1185">Reference proteome</keyword>
<dbReference type="GO" id="GO:0022857">
    <property type="term" value="F:transmembrane transporter activity"/>
    <property type="evidence" value="ECO:0007669"/>
    <property type="project" value="InterPro"/>
</dbReference>
<dbReference type="PANTHER" id="PTHR12385:SF4">
    <property type="entry name" value="PROTEIN PNS1"/>
    <property type="match status" value="1"/>
</dbReference>
<protein>
    <recommendedName>
        <fullName evidence="4">Protein PNS1</fullName>
    </recommendedName>
</protein>
<dbReference type="SUPFAM" id="SSF47923">
    <property type="entry name" value="Ypt/Rab-GAP domain of gyp1p"/>
    <property type="match status" value="2"/>
</dbReference>
<dbReference type="PROSITE" id="PS50086">
    <property type="entry name" value="TBC_RABGAP"/>
    <property type="match status" value="1"/>
</dbReference>
<dbReference type="InterPro" id="IPR007603">
    <property type="entry name" value="Choline_transptr-like"/>
</dbReference>
<dbReference type="Proteomes" id="UP000184188">
    <property type="component" value="Unassembled WGS sequence"/>
</dbReference>